<dbReference type="AlphaFoldDB" id="A0A9W8NHI0"/>
<evidence type="ECO:0000313" key="3">
    <source>
        <dbReference type="Proteomes" id="UP001148614"/>
    </source>
</evidence>
<organism evidence="2 3">
    <name type="scientific">Xylaria arbuscula</name>
    <dbReference type="NCBI Taxonomy" id="114810"/>
    <lineage>
        <taxon>Eukaryota</taxon>
        <taxon>Fungi</taxon>
        <taxon>Dikarya</taxon>
        <taxon>Ascomycota</taxon>
        <taxon>Pezizomycotina</taxon>
        <taxon>Sordariomycetes</taxon>
        <taxon>Xylariomycetidae</taxon>
        <taxon>Xylariales</taxon>
        <taxon>Xylariaceae</taxon>
        <taxon>Xylaria</taxon>
    </lineage>
</organism>
<sequence length="208" mass="24315">MSSRNTRPDTPEFSPERHTEPQNPFGDDDDDDRVLGWFQPPNHLQHPDSPPVSQTERLSHGGRFLGNSYSDNPQPQLEDWYDPHVQHEYLQVAPHLLPHNPRSWPRLVHPGFYKCPEHFEVAELSAVCHKNLERFIWGDGGAQCKAEHNITERTYASLKLENHPVLAYFEKELSNETDMTQDEWQGFKRLVDHHYEDVMKMVNEQKKG</sequence>
<comment type="caution">
    <text evidence="2">The sequence shown here is derived from an EMBL/GenBank/DDBJ whole genome shotgun (WGS) entry which is preliminary data.</text>
</comment>
<evidence type="ECO:0000313" key="2">
    <source>
        <dbReference type="EMBL" id="KAJ3576043.1"/>
    </source>
</evidence>
<accession>A0A9W8NHI0</accession>
<reference evidence="2" key="1">
    <citation type="submission" date="2022-07" db="EMBL/GenBank/DDBJ databases">
        <title>Genome Sequence of Xylaria arbuscula.</title>
        <authorList>
            <person name="Buettner E."/>
        </authorList>
    </citation>
    <scope>NUCLEOTIDE SEQUENCE</scope>
    <source>
        <strain evidence="2">VT107</strain>
    </source>
</reference>
<proteinExistence type="predicted"/>
<keyword evidence="3" id="KW-1185">Reference proteome</keyword>
<name>A0A9W8NHI0_9PEZI</name>
<feature type="region of interest" description="Disordered" evidence="1">
    <location>
        <begin position="1"/>
        <end position="74"/>
    </location>
</feature>
<protein>
    <submittedName>
        <fullName evidence="2">Uncharacterized protein</fullName>
    </submittedName>
</protein>
<dbReference type="Proteomes" id="UP001148614">
    <property type="component" value="Unassembled WGS sequence"/>
</dbReference>
<feature type="compositionally biased region" description="Basic and acidic residues" evidence="1">
    <location>
        <begin position="1"/>
        <end position="20"/>
    </location>
</feature>
<evidence type="ECO:0000256" key="1">
    <source>
        <dbReference type="SAM" id="MobiDB-lite"/>
    </source>
</evidence>
<gene>
    <name evidence="2" type="ORF">NPX13_g3831</name>
</gene>
<dbReference type="EMBL" id="JANPWZ010000501">
    <property type="protein sequence ID" value="KAJ3576043.1"/>
    <property type="molecule type" value="Genomic_DNA"/>
</dbReference>